<dbReference type="Proteomes" id="UP001501237">
    <property type="component" value="Unassembled WGS sequence"/>
</dbReference>
<protein>
    <submittedName>
        <fullName evidence="3">PucR family transcriptional regulator</fullName>
    </submittedName>
</protein>
<dbReference type="InterPro" id="IPR012914">
    <property type="entry name" value="PucR_dom"/>
</dbReference>
<dbReference type="Pfam" id="PF07905">
    <property type="entry name" value="PucR"/>
    <property type="match status" value="1"/>
</dbReference>
<reference evidence="4" key="1">
    <citation type="journal article" date="2019" name="Int. J. Syst. Evol. Microbiol.">
        <title>The Global Catalogue of Microorganisms (GCM) 10K type strain sequencing project: providing services to taxonomists for standard genome sequencing and annotation.</title>
        <authorList>
            <consortium name="The Broad Institute Genomics Platform"/>
            <consortium name="The Broad Institute Genome Sequencing Center for Infectious Disease"/>
            <person name="Wu L."/>
            <person name="Ma J."/>
        </authorList>
    </citation>
    <scope>NUCLEOTIDE SEQUENCE [LARGE SCALE GENOMIC DNA]</scope>
    <source>
        <strain evidence="4">JCM 9377</strain>
    </source>
</reference>
<keyword evidence="4" id="KW-1185">Reference proteome</keyword>
<dbReference type="PANTHER" id="PTHR33744:SF1">
    <property type="entry name" value="DNA-BINDING TRANSCRIPTIONAL ACTIVATOR ADER"/>
    <property type="match status" value="1"/>
</dbReference>
<dbReference type="EMBL" id="BAAAUV010000002">
    <property type="protein sequence ID" value="GAA3196307.1"/>
    <property type="molecule type" value="Genomic_DNA"/>
</dbReference>
<dbReference type="Pfam" id="PF13556">
    <property type="entry name" value="HTH_30"/>
    <property type="match status" value="1"/>
</dbReference>
<organism evidence="3 4">
    <name type="scientific">Actinocorallia longicatena</name>
    <dbReference type="NCBI Taxonomy" id="111803"/>
    <lineage>
        <taxon>Bacteria</taxon>
        <taxon>Bacillati</taxon>
        <taxon>Actinomycetota</taxon>
        <taxon>Actinomycetes</taxon>
        <taxon>Streptosporangiales</taxon>
        <taxon>Thermomonosporaceae</taxon>
        <taxon>Actinocorallia</taxon>
    </lineage>
</organism>
<name>A0ABP6PYV4_9ACTN</name>
<accession>A0ABP6PYV4</accession>
<feature type="domain" description="Purine catabolism PurC-like" evidence="1">
    <location>
        <begin position="23"/>
        <end position="119"/>
    </location>
</feature>
<evidence type="ECO:0000313" key="4">
    <source>
        <dbReference type="Proteomes" id="UP001501237"/>
    </source>
</evidence>
<dbReference type="InterPro" id="IPR025736">
    <property type="entry name" value="PucR_C-HTH_dom"/>
</dbReference>
<sequence length="455" mass="47623">MAPFLASVAALPQLALRALTPAPLDVPVRWVAVSELADPTPFLEGGELVLTTGMRLEDPGLYVERLVGRKVAGLGFGIGLGHERVPEGLVAAAAAHGLPLLEVPRPTPFVAIGKAVSRMLAAEQYEDVTRAFQAQRELTRAALRGPEAVVSRLARELRGWALLLDTAGEVRTAAPAAARSRAGEIVSELPRLASAASLALPGPVVVQPVGLGKRPRGYLAVGTPEQLRPVAHTIVGAAVSLLTLLTEAPRGERELRAALAAVLVGEEPRLPEQPVRVIRCAAAALEALEADPAGDRCLALPTDSGCVIIAPEAVAERVIALAAPLGPAGVGDPALLTDVARSLEEAGRAYAAARRSGGVRRHDELPAQGLLALLDQPAAADLAERLLEPLDPTLRSSLRAYLEANGLGDPAARALGVHRHTLRHRMKRVAELLDRDLDAPATRAELWIALSLSAG</sequence>
<dbReference type="Gene3D" id="1.10.10.2840">
    <property type="entry name" value="PucR C-terminal helix-turn-helix domain"/>
    <property type="match status" value="1"/>
</dbReference>
<comment type="caution">
    <text evidence="3">The sequence shown here is derived from an EMBL/GenBank/DDBJ whole genome shotgun (WGS) entry which is preliminary data.</text>
</comment>
<gene>
    <name evidence="3" type="ORF">GCM10010468_06850</name>
</gene>
<evidence type="ECO:0000313" key="3">
    <source>
        <dbReference type="EMBL" id="GAA3196307.1"/>
    </source>
</evidence>
<dbReference type="PANTHER" id="PTHR33744">
    <property type="entry name" value="CARBOHYDRATE DIACID REGULATOR"/>
    <property type="match status" value="1"/>
</dbReference>
<dbReference type="InterPro" id="IPR042070">
    <property type="entry name" value="PucR_C-HTH_sf"/>
</dbReference>
<evidence type="ECO:0000259" key="1">
    <source>
        <dbReference type="Pfam" id="PF07905"/>
    </source>
</evidence>
<dbReference type="InterPro" id="IPR051448">
    <property type="entry name" value="CdaR-like_regulators"/>
</dbReference>
<dbReference type="RefSeq" id="WP_344821996.1">
    <property type="nucleotide sequence ID" value="NZ_BAAAUV010000002.1"/>
</dbReference>
<proteinExistence type="predicted"/>
<evidence type="ECO:0000259" key="2">
    <source>
        <dbReference type="Pfam" id="PF13556"/>
    </source>
</evidence>
<feature type="domain" description="PucR C-terminal helix-turn-helix" evidence="2">
    <location>
        <begin position="395"/>
        <end position="451"/>
    </location>
</feature>